<protein>
    <submittedName>
        <fullName evidence="1">Uncharacterized protein</fullName>
    </submittedName>
</protein>
<proteinExistence type="predicted"/>
<organism evidence="1 2">
    <name type="scientific">Peronospora matthiolae</name>
    <dbReference type="NCBI Taxonomy" id="2874970"/>
    <lineage>
        <taxon>Eukaryota</taxon>
        <taxon>Sar</taxon>
        <taxon>Stramenopiles</taxon>
        <taxon>Oomycota</taxon>
        <taxon>Peronosporomycetes</taxon>
        <taxon>Peronosporales</taxon>
        <taxon>Peronosporaceae</taxon>
        <taxon>Peronospora</taxon>
    </lineage>
</organism>
<evidence type="ECO:0000313" key="1">
    <source>
        <dbReference type="EMBL" id="CAK7945591.1"/>
    </source>
</evidence>
<accession>A0AAV1VF89</accession>
<dbReference type="InterPro" id="IPR038525">
    <property type="entry name" value="ATR13_sf"/>
</dbReference>
<dbReference type="AlphaFoldDB" id="A0AAV1VF89"/>
<sequence length="167" mass="18605">MRIVHAVLLPGIIVDVSNGILLHADAFREDETGVFAGRQLRTAASEAFEYGTATNLRRAQTSDGMESRAFNKLDDLIESLYVGLNLDKTDIRLMFSQPGIHDKLETAFAEQLAEEGSHVYSSIAEYLVKTFGEHDTARIAVTLRFREEPGAQALGSRIINYLHPKRK</sequence>
<name>A0AAV1VF89_9STRA</name>
<reference evidence="1" key="1">
    <citation type="submission" date="2024-01" db="EMBL/GenBank/DDBJ databases">
        <authorList>
            <person name="Webb A."/>
        </authorList>
    </citation>
    <scope>NUCLEOTIDE SEQUENCE</scope>
    <source>
        <strain evidence="1">Pm1</strain>
    </source>
</reference>
<evidence type="ECO:0000313" key="2">
    <source>
        <dbReference type="Proteomes" id="UP001162060"/>
    </source>
</evidence>
<dbReference type="Proteomes" id="UP001162060">
    <property type="component" value="Unassembled WGS sequence"/>
</dbReference>
<gene>
    <name evidence="1" type="ORF">PM001_LOCUS30741</name>
</gene>
<dbReference type="EMBL" id="CAKLBY020000333">
    <property type="protein sequence ID" value="CAK7945591.1"/>
    <property type="molecule type" value="Genomic_DNA"/>
</dbReference>
<dbReference type="InterPro" id="IPR031791">
    <property type="entry name" value="ATR13"/>
</dbReference>
<dbReference type="Gene3D" id="1.25.40.640">
    <property type="entry name" value="Avirulence protein ATR13"/>
    <property type="match status" value="1"/>
</dbReference>
<dbReference type="Pfam" id="PF16829">
    <property type="entry name" value="ATR13"/>
    <property type="match status" value="1"/>
</dbReference>
<comment type="caution">
    <text evidence="1">The sequence shown here is derived from an EMBL/GenBank/DDBJ whole genome shotgun (WGS) entry which is preliminary data.</text>
</comment>